<dbReference type="SMART" id="SM00385">
    <property type="entry name" value="CYCLIN"/>
    <property type="match status" value="2"/>
</dbReference>
<proteinExistence type="inferred from homology"/>
<dbReference type="PROSITE" id="PS00292">
    <property type="entry name" value="CYCLINS"/>
    <property type="match status" value="1"/>
</dbReference>
<dbReference type="PANTHER" id="PTHR10177">
    <property type="entry name" value="CYCLINS"/>
    <property type="match status" value="1"/>
</dbReference>
<feature type="non-terminal residue" evidence="8">
    <location>
        <position position="264"/>
    </location>
</feature>
<dbReference type="EMBL" id="KZ678163">
    <property type="protein sequence ID" value="PSN59160.1"/>
    <property type="molecule type" value="Genomic_DNA"/>
</dbReference>
<evidence type="ECO:0000256" key="1">
    <source>
        <dbReference type="ARBA" id="ARBA00006955"/>
    </source>
</evidence>
<feature type="domain" description="Cyclin C-terminal" evidence="7">
    <location>
        <begin position="147"/>
        <end position="262"/>
    </location>
</feature>
<accession>A0A2T2N149</accession>
<evidence type="ECO:0000256" key="2">
    <source>
        <dbReference type="ARBA" id="ARBA00022618"/>
    </source>
</evidence>
<evidence type="ECO:0000259" key="6">
    <source>
        <dbReference type="SMART" id="SM00385"/>
    </source>
</evidence>
<name>A0A2T2N149_CORCC</name>
<dbReference type="InterPro" id="IPR006671">
    <property type="entry name" value="Cyclin_N"/>
</dbReference>
<dbReference type="InterPro" id="IPR046965">
    <property type="entry name" value="Cyclin_A/B-like"/>
</dbReference>
<protein>
    <submittedName>
        <fullName evidence="8">Uncharacterized protein</fullName>
    </submittedName>
</protein>
<dbReference type="InterPro" id="IPR036915">
    <property type="entry name" value="Cyclin-like_sf"/>
</dbReference>
<evidence type="ECO:0000313" key="9">
    <source>
        <dbReference type="Proteomes" id="UP000240883"/>
    </source>
</evidence>
<keyword evidence="9" id="KW-1185">Reference proteome</keyword>
<evidence type="ECO:0000313" key="8">
    <source>
        <dbReference type="EMBL" id="PSN59160.1"/>
    </source>
</evidence>
<evidence type="ECO:0000256" key="4">
    <source>
        <dbReference type="ARBA" id="ARBA00023306"/>
    </source>
</evidence>
<dbReference type="AlphaFoldDB" id="A0A2T2N149"/>
<dbReference type="InterPro" id="IPR004367">
    <property type="entry name" value="Cyclin_C-dom"/>
</dbReference>
<dbReference type="Proteomes" id="UP000240883">
    <property type="component" value="Unassembled WGS sequence"/>
</dbReference>
<evidence type="ECO:0000259" key="7">
    <source>
        <dbReference type="SMART" id="SM01332"/>
    </source>
</evidence>
<dbReference type="SUPFAM" id="SSF47954">
    <property type="entry name" value="Cyclin-like"/>
    <property type="match status" value="2"/>
</dbReference>
<dbReference type="PIRSF" id="PIRSF001771">
    <property type="entry name" value="Cyclin_A_B_D_E"/>
    <property type="match status" value="1"/>
</dbReference>
<keyword evidence="4" id="KW-0131">Cell cycle</keyword>
<dbReference type="InterPro" id="IPR048258">
    <property type="entry name" value="Cyclins_cyclin-box"/>
</dbReference>
<keyword evidence="3 5" id="KW-0195">Cyclin</keyword>
<dbReference type="InterPro" id="IPR013763">
    <property type="entry name" value="Cyclin-like_dom"/>
</dbReference>
<dbReference type="Pfam" id="PF00134">
    <property type="entry name" value="Cyclin_N"/>
    <property type="match status" value="1"/>
</dbReference>
<dbReference type="GO" id="GO:0016538">
    <property type="term" value="F:cyclin-dependent protein serine/threonine kinase regulator activity"/>
    <property type="evidence" value="ECO:0007669"/>
    <property type="project" value="InterPro"/>
</dbReference>
<keyword evidence="2" id="KW-0132">Cell division</keyword>
<gene>
    <name evidence="8" type="ORF">BS50DRAFT_447435</name>
</gene>
<dbReference type="OrthoDB" id="3741480at2759"/>
<feature type="non-terminal residue" evidence="8">
    <location>
        <position position="1"/>
    </location>
</feature>
<evidence type="ECO:0000256" key="3">
    <source>
        <dbReference type="ARBA" id="ARBA00023127"/>
    </source>
</evidence>
<dbReference type="Gene3D" id="1.10.472.10">
    <property type="entry name" value="Cyclin-like"/>
    <property type="match status" value="2"/>
</dbReference>
<dbReference type="GO" id="GO:0051301">
    <property type="term" value="P:cell division"/>
    <property type="evidence" value="ECO:0007669"/>
    <property type="project" value="UniProtKB-KW"/>
</dbReference>
<evidence type="ECO:0000256" key="5">
    <source>
        <dbReference type="RuleBase" id="RU000383"/>
    </source>
</evidence>
<dbReference type="SMART" id="SM01332">
    <property type="entry name" value="Cyclin_C"/>
    <property type="match status" value="1"/>
</dbReference>
<organism evidence="8 9">
    <name type="scientific">Corynespora cassiicola Philippines</name>
    <dbReference type="NCBI Taxonomy" id="1448308"/>
    <lineage>
        <taxon>Eukaryota</taxon>
        <taxon>Fungi</taxon>
        <taxon>Dikarya</taxon>
        <taxon>Ascomycota</taxon>
        <taxon>Pezizomycotina</taxon>
        <taxon>Dothideomycetes</taxon>
        <taxon>Pleosporomycetidae</taxon>
        <taxon>Pleosporales</taxon>
        <taxon>Corynesporascaceae</taxon>
        <taxon>Corynespora</taxon>
    </lineage>
</organism>
<sequence>EDGYDEDEDVMMAGEYIEDIFQYMRDRETNLGRMLYAEDQPDDRWSRRRALMDWLTCAHGSLKLLPETLYLAVNYLDRYLSKNRDMRDEELGCVGMTALFIAAKYEEEYVIPLEDLMKLSSDPPEESQVLSQEELMLRSLDYDLGWPCPVSFLRRNSKADDYDREVRNLAKYLLEVTIMEKRFVRCVSSFRAAGAYCLARLLLERGDWTPLHVYYSGYTMIQLDQMVLMILECCRNPREHHPSIYKKYQKKKYKKAARLVRRKI</sequence>
<dbReference type="GO" id="GO:0044772">
    <property type="term" value="P:mitotic cell cycle phase transition"/>
    <property type="evidence" value="ECO:0007669"/>
    <property type="project" value="InterPro"/>
</dbReference>
<dbReference type="FunFam" id="1.10.472.10:FF:000005">
    <property type="entry name" value="G2/mitotic-specific cyclin B"/>
    <property type="match status" value="1"/>
</dbReference>
<feature type="domain" description="Cyclin-like" evidence="6">
    <location>
        <begin position="151"/>
        <end position="232"/>
    </location>
</feature>
<dbReference type="InterPro" id="IPR039361">
    <property type="entry name" value="Cyclin"/>
</dbReference>
<dbReference type="Pfam" id="PF02984">
    <property type="entry name" value="Cyclin_C"/>
    <property type="match status" value="1"/>
</dbReference>
<feature type="domain" description="Cyclin-like" evidence="6">
    <location>
        <begin position="53"/>
        <end position="138"/>
    </location>
</feature>
<comment type="similarity">
    <text evidence="1">Belongs to the cyclin family. Cyclin AB subfamily.</text>
</comment>
<reference evidence="8 9" key="1">
    <citation type="journal article" date="2018" name="Front. Microbiol.">
        <title>Genome-Wide Analysis of Corynespora cassiicola Leaf Fall Disease Putative Effectors.</title>
        <authorList>
            <person name="Lopez D."/>
            <person name="Ribeiro S."/>
            <person name="Label P."/>
            <person name="Fumanal B."/>
            <person name="Venisse J.S."/>
            <person name="Kohler A."/>
            <person name="de Oliveira R.R."/>
            <person name="Labutti K."/>
            <person name="Lipzen A."/>
            <person name="Lail K."/>
            <person name="Bauer D."/>
            <person name="Ohm R.A."/>
            <person name="Barry K.W."/>
            <person name="Spatafora J."/>
            <person name="Grigoriev I.V."/>
            <person name="Martin F.M."/>
            <person name="Pujade-Renaud V."/>
        </authorList>
    </citation>
    <scope>NUCLEOTIDE SEQUENCE [LARGE SCALE GENOMIC DNA]</scope>
    <source>
        <strain evidence="8 9">Philippines</strain>
    </source>
</reference>
<dbReference type="STRING" id="1448308.A0A2T2N149"/>